<sequence>MLQLIHKAVTVPDDAELFFVGDIHGEYDLLMNTLHLAGFNKSKDYCICVGDLIDRGKDNYKVLAKFVYGSERFQAVMGNHDAFMGYAKLEHTFANWIYNGGRWVLDDGLDIDQLDAMGKDIRERLPVFMTVYHRGKTYGVVHGGVPNIYRGNGRQDPGYEGLTRNWHAIIADVGLYIAENPDMGLKDMEYLISPYLWDRDVIKGGLDGVKYPPVEGVDFTIHGHSFVERPTAIENRLYIDTGGVFNGRLTVAYPHLGTIATMTTTVDTDTDYRIF</sequence>
<dbReference type="Pfam" id="PF00149">
    <property type="entry name" value="Metallophos"/>
    <property type="match status" value="1"/>
</dbReference>
<keyword evidence="3" id="KW-1185">Reference proteome</keyword>
<dbReference type="InterPro" id="IPR004843">
    <property type="entry name" value="Calcineurin-like_PHP"/>
</dbReference>
<dbReference type="GO" id="GO:0004722">
    <property type="term" value="F:protein serine/threonine phosphatase activity"/>
    <property type="evidence" value="ECO:0007669"/>
    <property type="project" value="UniProtKB-EC"/>
</dbReference>
<dbReference type="InterPro" id="IPR050126">
    <property type="entry name" value="Ap4A_hydrolase"/>
</dbReference>
<proteinExistence type="predicted"/>
<protein>
    <submittedName>
        <fullName evidence="2">Serine/threonine-protein phosphatase</fullName>
        <ecNumber evidence="2">3.1.3.16</ecNumber>
    </submittedName>
</protein>
<dbReference type="Proteomes" id="UP001437386">
    <property type="component" value="Segment"/>
</dbReference>
<dbReference type="GO" id="GO:0110154">
    <property type="term" value="P:RNA decapping"/>
    <property type="evidence" value="ECO:0007669"/>
    <property type="project" value="TreeGrafter"/>
</dbReference>
<keyword evidence="2" id="KW-0378">Hydrolase</keyword>
<name>A0AAX4Q521_9CAUD</name>
<evidence type="ECO:0000313" key="3">
    <source>
        <dbReference type="Proteomes" id="UP001437386"/>
    </source>
</evidence>
<dbReference type="GO" id="GO:0008803">
    <property type="term" value="F:bis(5'-nucleosyl)-tetraphosphatase (symmetrical) activity"/>
    <property type="evidence" value="ECO:0007669"/>
    <property type="project" value="TreeGrafter"/>
</dbReference>
<dbReference type="EC" id="3.1.3.16" evidence="2"/>
<dbReference type="Gene3D" id="3.60.21.10">
    <property type="match status" value="1"/>
</dbReference>
<organism evidence="2 3">
    <name type="scientific">Enterobacter phage KKP_3711</name>
    <dbReference type="NCBI Taxonomy" id="3109398"/>
    <lineage>
        <taxon>Viruses</taxon>
        <taxon>Duplodnaviria</taxon>
        <taxon>Heunggongvirae</taxon>
        <taxon>Uroviricota</taxon>
        <taxon>Caudoviricetes</taxon>
        <taxon>Demerecviridae</taxon>
        <taxon>Markadamsvirinae</taxon>
    </lineage>
</organism>
<gene>
    <name evidence="2" type="ORF">U7154_000041</name>
</gene>
<evidence type="ECO:0000313" key="2">
    <source>
        <dbReference type="EMBL" id="XAG95808.1"/>
    </source>
</evidence>
<feature type="domain" description="Calcineurin-like phosphoesterase" evidence="1">
    <location>
        <begin position="19"/>
        <end position="225"/>
    </location>
</feature>
<dbReference type="PANTHER" id="PTHR42850:SF4">
    <property type="entry name" value="ZINC-DEPENDENT ENDOPOLYPHOSPHATASE"/>
    <property type="match status" value="1"/>
</dbReference>
<dbReference type="EMBL" id="PP579741">
    <property type="protein sequence ID" value="XAG95808.1"/>
    <property type="molecule type" value="Genomic_DNA"/>
</dbReference>
<dbReference type="PANTHER" id="PTHR42850">
    <property type="entry name" value="METALLOPHOSPHOESTERASE"/>
    <property type="match status" value="1"/>
</dbReference>
<evidence type="ECO:0000259" key="1">
    <source>
        <dbReference type="Pfam" id="PF00149"/>
    </source>
</evidence>
<reference evidence="2 3" key="1">
    <citation type="submission" date="2024-04" db="EMBL/GenBank/DDBJ databases">
        <authorList>
            <person name="Wojcicki M."/>
            <person name="Srednicka P."/>
            <person name="Shymialevich D."/>
            <person name="Sokolowska B."/>
        </authorList>
    </citation>
    <scope>NUCLEOTIDE SEQUENCE [LARGE SCALE GENOMIC DNA]</scope>
</reference>
<dbReference type="InterPro" id="IPR029052">
    <property type="entry name" value="Metallo-depent_PP-like"/>
</dbReference>
<dbReference type="SUPFAM" id="SSF56300">
    <property type="entry name" value="Metallo-dependent phosphatases"/>
    <property type="match status" value="1"/>
</dbReference>
<accession>A0AAX4Q521</accession>